<name>A0A645JJS4_9ZZZZ</name>
<dbReference type="PANTHER" id="PTHR30450:SF1">
    <property type="entry name" value="D-METHIONINE TRANSPORT SYSTEM PERMEASE PROTEIN METI-RELATED"/>
    <property type="match status" value="1"/>
</dbReference>
<comment type="caution">
    <text evidence="9">The sequence shown here is derived from an EMBL/GenBank/DDBJ whole genome shotgun (WGS) entry which is preliminary data.</text>
</comment>
<evidence type="ECO:0000256" key="5">
    <source>
        <dbReference type="ARBA" id="ARBA00022989"/>
    </source>
</evidence>
<dbReference type="InterPro" id="IPR051322">
    <property type="entry name" value="AA_ABC_Transporter_Permease"/>
</dbReference>
<keyword evidence="3" id="KW-1003">Cell membrane</keyword>
<proteinExistence type="predicted"/>
<feature type="domain" description="ABC transmembrane type-1" evidence="8">
    <location>
        <begin position="1"/>
        <end position="82"/>
    </location>
</feature>
<keyword evidence="6 7" id="KW-0472">Membrane</keyword>
<dbReference type="SUPFAM" id="SSF161098">
    <property type="entry name" value="MetI-like"/>
    <property type="match status" value="1"/>
</dbReference>
<feature type="transmembrane region" description="Helical" evidence="7">
    <location>
        <begin position="63"/>
        <end position="86"/>
    </location>
</feature>
<keyword evidence="2" id="KW-0813">Transport</keyword>
<evidence type="ECO:0000256" key="4">
    <source>
        <dbReference type="ARBA" id="ARBA00022692"/>
    </source>
</evidence>
<evidence type="ECO:0000259" key="8">
    <source>
        <dbReference type="PROSITE" id="PS50928"/>
    </source>
</evidence>
<organism evidence="9">
    <name type="scientific">bioreactor metagenome</name>
    <dbReference type="NCBI Taxonomy" id="1076179"/>
    <lineage>
        <taxon>unclassified sequences</taxon>
        <taxon>metagenomes</taxon>
        <taxon>ecological metagenomes</taxon>
    </lineage>
</organism>
<dbReference type="PROSITE" id="PS50928">
    <property type="entry name" value="ABC_TM1"/>
    <property type="match status" value="1"/>
</dbReference>
<dbReference type="PANTHER" id="PTHR30450">
    <property type="entry name" value="ABC TRANSPORTER PERMEASE"/>
    <property type="match status" value="1"/>
</dbReference>
<dbReference type="Gene3D" id="1.10.3720.10">
    <property type="entry name" value="MetI-like"/>
    <property type="match status" value="1"/>
</dbReference>
<dbReference type="InterPro" id="IPR035906">
    <property type="entry name" value="MetI-like_sf"/>
</dbReference>
<feature type="transmembrane region" description="Helical" evidence="7">
    <location>
        <begin position="21"/>
        <end position="43"/>
    </location>
</feature>
<dbReference type="AlphaFoldDB" id="A0A645JJS4"/>
<gene>
    <name evidence="9" type="ORF">SDC9_211682</name>
</gene>
<evidence type="ECO:0000256" key="7">
    <source>
        <dbReference type="SAM" id="Phobius"/>
    </source>
</evidence>
<comment type="subcellular location">
    <subcellularLocation>
        <location evidence="1">Cell membrane</location>
        <topology evidence="1">Multi-pass membrane protein</topology>
    </subcellularLocation>
</comment>
<dbReference type="Pfam" id="PF00528">
    <property type="entry name" value="BPD_transp_1"/>
    <property type="match status" value="1"/>
</dbReference>
<evidence type="ECO:0000256" key="3">
    <source>
        <dbReference type="ARBA" id="ARBA00022475"/>
    </source>
</evidence>
<protein>
    <recommendedName>
        <fullName evidence="8">ABC transmembrane type-1 domain-containing protein</fullName>
    </recommendedName>
</protein>
<accession>A0A645JJS4</accession>
<dbReference type="GO" id="GO:0048473">
    <property type="term" value="P:D-methionine transmembrane transport"/>
    <property type="evidence" value="ECO:0007669"/>
    <property type="project" value="TreeGrafter"/>
</dbReference>
<reference evidence="9" key="1">
    <citation type="submission" date="2019-08" db="EMBL/GenBank/DDBJ databases">
        <authorList>
            <person name="Kucharzyk K."/>
            <person name="Murdoch R.W."/>
            <person name="Higgins S."/>
            <person name="Loffler F."/>
        </authorList>
    </citation>
    <scope>NUCLEOTIDE SEQUENCE</scope>
</reference>
<dbReference type="EMBL" id="VSSQ01144043">
    <property type="protein sequence ID" value="MPN63915.1"/>
    <property type="molecule type" value="Genomic_DNA"/>
</dbReference>
<evidence type="ECO:0000256" key="6">
    <source>
        <dbReference type="ARBA" id="ARBA00023136"/>
    </source>
</evidence>
<evidence type="ECO:0000313" key="9">
    <source>
        <dbReference type="EMBL" id="MPN63915.1"/>
    </source>
</evidence>
<sequence>MGSSNGQIILKVLLPEAVPSLVNGAAISVTTILAYTALASAAGGGGLGALAIIKGLNIRKFDVMYSASLLLVALVQIITVLGTRLMRSLDHKRR</sequence>
<evidence type="ECO:0000256" key="2">
    <source>
        <dbReference type="ARBA" id="ARBA00022448"/>
    </source>
</evidence>
<dbReference type="GO" id="GO:0005886">
    <property type="term" value="C:plasma membrane"/>
    <property type="evidence" value="ECO:0007669"/>
    <property type="project" value="UniProtKB-SubCell"/>
</dbReference>
<evidence type="ECO:0000256" key="1">
    <source>
        <dbReference type="ARBA" id="ARBA00004651"/>
    </source>
</evidence>
<dbReference type="InterPro" id="IPR000515">
    <property type="entry name" value="MetI-like"/>
</dbReference>
<keyword evidence="5 7" id="KW-1133">Transmembrane helix</keyword>
<keyword evidence="4 7" id="KW-0812">Transmembrane</keyword>